<gene>
    <name evidence="1" type="ORF">GLOINDRAFT_36507</name>
</gene>
<organism evidence="1">
    <name type="scientific">Rhizophagus irregularis (strain DAOM 181602 / DAOM 197198 / MUCL 43194)</name>
    <name type="common">Arbuscular mycorrhizal fungus</name>
    <name type="synonym">Glomus intraradices</name>
    <dbReference type="NCBI Taxonomy" id="747089"/>
    <lineage>
        <taxon>Eukaryota</taxon>
        <taxon>Fungi</taxon>
        <taxon>Fungi incertae sedis</taxon>
        <taxon>Mucoromycota</taxon>
        <taxon>Glomeromycotina</taxon>
        <taxon>Glomeromycetes</taxon>
        <taxon>Glomerales</taxon>
        <taxon>Glomeraceae</taxon>
        <taxon>Rhizophagus</taxon>
    </lineage>
</organism>
<sequence length="295" mass="34015">MARVRTSAIHIGALNVVLQPHSPELYLRMFMTLAKGKFDARVRGDDAILLGSCHYLDKDNPLMGGRGDLYKFLKLDATEAWFNTREMDEASEDDVAELNIPDYLKPHFRKFQYIFFPKGHRMYIITKKAKQSLSQDQVKRFLTTVFERAEFAGFGQLSVTVQPDPNGLLEMLSLKRISKLRMEIDRPNPDDHEDLEEEILRRLNRMNARTEKLEYLEASNTGLVVDEEVRALADVAKDNGFVYVEGKDADNVKQYLSTKNMPLHVTARYNPNLMSEFDAFYDKVVEVNQDILRAQ</sequence>
<dbReference type="InterPro" id="IPR031832">
    <property type="entry name" value="DUF4747"/>
</dbReference>
<dbReference type="Pfam" id="PF15931">
    <property type="entry name" value="DUF4747"/>
    <property type="match status" value="1"/>
</dbReference>
<evidence type="ECO:0008006" key="2">
    <source>
        <dbReference type="Google" id="ProtNLM"/>
    </source>
</evidence>
<dbReference type="EMBL" id="KI294057">
    <property type="protein sequence ID" value="ESA04762.1"/>
    <property type="molecule type" value="Genomic_DNA"/>
</dbReference>
<reference evidence="1" key="1">
    <citation type="submission" date="2013-07" db="EMBL/GenBank/DDBJ databases">
        <title>The genome of an arbuscular mycorrhizal fungus provides insights into the evolution of the oldest plant symbiosis.</title>
        <authorList>
            <consortium name="DOE Joint Genome Institute"/>
            <person name="Tisserant E."/>
            <person name="Malbreil M."/>
            <person name="Kuo A."/>
            <person name="Kohler A."/>
            <person name="Symeonidi A."/>
            <person name="Balestrini R."/>
            <person name="Charron P."/>
            <person name="Duensing N."/>
            <person name="Frei-dit-Frey N."/>
            <person name="Gianinazzi-Pearson V."/>
            <person name="Gilbert B."/>
            <person name="Handa Y."/>
            <person name="Hijri M."/>
            <person name="Kaul R."/>
            <person name="Kawaguchi M."/>
            <person name="Krajinski F."/>
            <person name="Lammers P."/>
            <person name="Lapierre D."/>
            <person name="Masclaux F.G."/>
            <person name="Murat C."/>
            <person name="Morin E."/>
            <person name="Ndikumana S."/>
            <person name="Pagni M."/>
            <person name="Petitpierre D."/>
            <person name="Requena N."/>
            <person name="Rosikiewicz P."/>
            <person name="Riley R."/>
            <person name="Saito K."/>
            <person name="San Clemente H."/>
            <person name="Shapiro H."/>
            <person name="van Tuinen D."/>
            <person name="Becard G."/>
            <person name="Bonfante P."/>
            <person name="Paszkowski U."/>
            <person name="Shachar-Hill Y."/>
            <person name="Young J.P."/>
            <person name="Sanders I.R."/>
            <person name="Henrissat B."/>
            <person name="Rensing S.A."/>
            <person name="Grigoriev I.V."/>
            <person name="Corradi N."/>
            <person name="Roux C."/>
            <person name="Martin F."/>
        </authorList>
    </citation>
    <scope>NUCLEOTIDE SEQUENCE</scope>
    <source>
        <strain evidence="1">DAOM 197198</strain>
    </source>
</reference>
<evidence type="ECO:0000313" key="1">
    <source>
        <dbReference type="EMBL" id="ESA04762.1"/>
    </source>
</evidence>
<proteinExistence type="predicted"/>
<dbReference type="AlphaFoldDB" id="U9TBF8"/>
<accession>U9TBF8</accession>
<dbReference type="HOGENOM" id="CLU_078997_0_0_1"/>
<protein>
    <recommendedName>
        <fullName evidence="2">DUF4747 family protein</fullName>
    </recommendedName>
</protein>
<name>U9TBF8_RHIID</name>